<feature type="region of interest" description="Disordered" evidence="1">
    <location>
        <begin position="38"/>
        <end position="69"/>
    </location>
</feature>
<evidence type="ECO:0000313" key="2">
    <source>
        <dbReference type="EnsemblPlants" id="ORUFI12G09980.1"/>
    </source>
</evidence>
<protein>
    <submittedName>
        <fullName evidence="2">Uncharacterized protein</fullName>
    </submittedName>
</protein>
<proteinExistence type="predicted"/>
<dbReference type="HOGENOM" id="CLU_2780318_0_0_1"/>
<reference evidence="2" key="2">
    <citation type="submission" date="2015-06" db="UniProtKB">
        <authorList>
            <consortium name="EnsemblPlants"/>
        </authorList>
    </citation>
    <scope>IDENTIFICATION</scope>
</reference>
<dbReference type="AlphaFoldDB" id="A0A0E0RG51"/>
<organism evidence="2 3">
    <name type="scientific">Oryza rufipogon</name>
    <name type="common">Brownbeard rice</name>
    <name type="synonym">Asian wild rice</name>
    <dbReference type="NCBI Taxonomy" id="4529"/>
    <lineage>
        <taxon>Eukaryota</taxon>
        <taxon>Viridiplantae</taxon>
        <taxon>Streptophyta</taxon>
        <taxon>Embryophyta</taxon>
        <taxon>Tracheophyta</taxon>
        <taxon>Spermatophyta</taxon>
        <taxon>Magnoliopsida</taxon>
        <taxon>Liliopsida</taxon>
        <taxon>Poales</taxon>
        <taxon>Poaceae</taxon>
        <taxon>BOP clade</taxon>
        <taxon>Oryzoideae</taxon>
        <taxon>Oryzeae</taxon>
        <taxon>Oryzinae</taxon>
        <taxon>Oryza</taxon>
    </lineage>
</organism>
<reference evidence="3" key="1">
    <citation type="submission" date="2013-06" db="EMBL/GenBank/DDBJ databases">
        <authorList>
            <person name="Zhao Q."/>
        </authorList>
    </citation>
    <scope>NUCLEOTIDE SEQUENCE</scope>
    <source>
        <strain evidence="3">cv. W1943</strain>
    </source>
</reference>
<name>A0A0E0RG51_ORYRU</name>
<accession>A0A0E0RG51</accession>
<dbReference type="EnsemblPlants" id="ORUFI12G09980.1">
    <property type="protein sequence ID" value="ORUFI12G09980.1"/>
    <property type="gene ID" value="ORUFI12G09980"/>
</dbReference>
<sequence length="69" mass="7654">MGAAMNHRGGGECGRRAATVRRCFWRGRGEERWVARRRRIEGGGSEARRGPRSRRPIWTSDGESRGGGG</sequence>
<dbReference type="Proteomes" id="UP000008022">
    <property type="component" value="Unassembled WGS sequence"/>
</dbReference>
<evidence type="ECO:0000256" key="1">
    <source>
        <dbReference type="SAM" id="MobiDB-lite"/>
    </source>
</evidence>
<dbReference type="Gramene" id="ORUFI12G09980.1">
    <property type="protein sequence ID" value="ORUFI12G09980.1"/>
    <property type="gene ID" value="ORUFI12G09980"/>
</dbReference>
<evidence type="ECO:0000313" key="3">
    <source>
        <dbReference type="Proteomes" id="UP000008022"/>
    </source>
</evidence>
<keyword evidence="3" id="KW-1185">Reference proteome</keyword>